<dbReference type="EMBL" id="KK533122">
    <property type="protein sequence ID" value="KFP28630.1"/>
    <property type="molecule type" value="Genomic_DNA"/>
</dbReference>
<feature type="non-terminal residue" evidence="1">
    <location>
        <position position="50"/>
    </location>
</feature>
<dbReference type="AlphaFoldDB" id="A0A091JV78"/>
<gene>
    <name evidence="1" type="ORF">N325_03614</name>
</gene>
<accession>A0A091JV78</accession>
<organism evidence="1 2">
    <name type="scientific">Colius striatus</name>
    <name type="common">Speckled mousebird</name>
    <dbReference type="NCBI Taxonomy" id="57412"/>
    <lineage>
        <taxon>Eukaryota</taxon>
        <taxon>Metazoa</taxon>
        <taxon>Chordata</taxon>
        <taxon>Craniata</taxon>
        <taxon>Vertebrata</taxon>
        <taxon>Euteleostomi</taxon>
        <taxon>Archelosauria</taxon>
        <taxon>Archosauria</taxon>
        <taxon>Dinosauria</taxon>
        <taxon>Saurischia</taxon>
        <taxon>Theropoda</taxon>
        <taxon>Coelurosauria</taxon>
        <taxon>Aves</taxon>
        <taxon>Neognathae</taxon>
        <taxon>Neoaves</taxon>
        <taxon>Telluraves</taxon>
        <taxon>Coraciimorphae</taxon>
        <taxon>Coliiformes</taxon>
        <taxon>Coliidae</taxon>
        <taxon>Colius</taxon>
    </lineage>
</organism>
<protein>
    <submittedName>
        <fullName evidence="1">Uncharacterized protein</fullName>
    </submittedName>
</protein>
<reference evidence="1 2" key="1">
    <citation type="submission" date="2014-04" db="EMBL/GenBank/DDBJ databases">
        <title>Genome evolution of avian class.</title>
        <authorList>
            <person name="Zhang G."/>
            <person name="Li C."/>
        </authorList>
    </citation>
    <scope>NUCLEOTIDE SEQUENCE [LARGE SCALE GENOMIC DNA]</scope>
    <source>
        <strain evidence="1">BGI_N325</strain>
    </source>
</reference>
<feature type="non-terminal residue" evidence="1">
    <location>
        <position position="1"/>
    </location>
</feature>
<sequence length="50" mass="5736">LSLGEQQKPQLMSIKVASVQKNPSEPGCEMPFSHLDTDFMRHFMTRIMRG</sequence>
<keyword evidence="2" id="KW-1185">Reference proteome</keyword>
<evidence type="ECO:0000313" key="2">
    <source>
        <dbReference type="Proteomes" id="UP000053615"/>
    </source>
</evidence>
<dbReference type="Proteomes" id="UP000053615">
    <property type="component" value="Unassembled WGS sequence"/>
</dbReference>
<proteinExistence type="predicted"/>
<name>A0A091JV78_COLST</name>
<evidence type="ECO:0000313" key="1">
    <source>
        <dbReference type="EMBL" id="KFP28630.1"/>
    </source>
</evidence>